<name>A0A0A8YKP2_ARUDO</name>
<reference evidence="1" key="1">
    <citation type="submission" date="2014-09" db="EMBL/GenBank/DDBJ databases">
        <authorList>
            <person name="Magalhaes I.L.F."/>
            <person name="Oliveira U."/>
            <person name="Santos F.R."/>
            <person name="Vidigal T.H.D.A."/>
            <person name="Brescovit A.D."/>
            <person name="Santos A.J."/>
        </authorList>
    </citation>
    <scope>NUCLEOTIDE SEQUENCE</scope>
    <source>
        <tissue evidence="1">Shoot tissue taken approximately 20 cm above the soil surface</tissue>
    </source>
</reference>
<accession>A0A0A8YKP2</accession>
<protein>
    <submittedName>
        <fullName evidence="1">Uncharacterized protein</fullName>
    </submittedName>
</protein>
<reference evidence="1" key="2">
    <citation type="journal article" date="2015" name="Data Brief">
        <title>Shoot transcriptome of the giant reed, Arundo donax.</title>
        <authorList>
            <person name="Barrero R.A."/>
            <person name="Guerrero F.D."/>
            <person name="Moolhuijzen P."/>
            <person name="Goolsby J.A."/>
            <person name="Tidwell J."/>
            <person name="Bellgard S.E."/>
            <person name="Bellgard M.I."/>
        </authorList>
    </citation>
    <scope>NUCLEOTIDE SEQUENCE</scope>
    <source>
        <tissue evidence="1">Shoot tissue taken approximately 20 cm above the soil surface</tissue>
    </source>
</reference>
<organism evidence="1">
    <name type="scientific">Arundo donax</name>
    <name type="common">Giant reed</name>
    <name type="synonym">Donax arundinaceus</name>
    <dbReference type="NCBI Taxonomy" id="35708"/>
    <lineage>
        <taxon>Eukaryota</taxon>
        <taxon>Viridiplantae</taxon>
        <taxon>Streptophyta</taxon>
        <taxon>Embryophyta</taxon>
        <taxon>Tracheophyta</taxon>
        <taxon>Spermatophyta</taxon>
        <taxon>Magnoliopsida</taxon>
        <taxon>Liliopsida</taxon>
        <taxon>Poales</taxon>
        <taxon>Poaceae</taxon>
        <taxon>PACMAD clade</taxon>
        <taxon>Arundinoideae</taxon>
        <taxon>Arundineae</taxon>
        <taxon>Arundo</taxon>
    </lineage>
</organism>
<sequence>MLSILSFVYFSVANLQQYFLTHCLCIALAEDRKVIVKFKTFLT</sequence>
<proteinExistence type="predicted"/>
<evidence type="ECO:0000313" key="1">
    <source>
        <dbReference type="EMBL" id="JAD26836.1"/>
    </source>
</evidence>
<dbReference type="EMBL" id="GBRH01271059">
    <property type="protein sequence ID" value="JAD26836.1"/>
    <property type="molecule type" value="Transcribed_RNA"/>
</dbReference>
<dbReference type="AlphaFoldDB" id="A0A0A8YKP2"/>